<name>A0A7R8VKR2_TIMDO</name>
<accession>A0A7R8VKR2</accession>
<dbReference type="EMBL" id="OA567450">
    <property type="protein sequence ID" value="CAD7200365.1"/>
    <property type="molecule type" value="Genomic_DNA"/>
</dbReference>
<organism evidence="4">
    <name type="scientific">Timema douglasi</name>
    <name type="common">Walking stick</name>
    <dbReference type="NCBI Taxonomy" id="61478"/>
    <lineage>
        <taxon>Eukaryota</taxon>
        <taxon>Metazoa</taxon>
        <taxon>Ecdysozoa</taxon>
        <taxon>Arthropoda</taxon>
        <taxon>Hexapoda</taxon>
        <taxon>Insecta</taxon>
        <taxon>Pterygota</taxon>
        <taxon>Neoptera</taxon>
        <taxon>Polyneoptera</taxon>
        <taxon>Phasmatodea</taxon>
        <taxon>Timematodea</taxon>
        <taxon>Timematoidea</taxon>
        <taxon>Timematidae</taxon>
        <taxon>Timema</taxon>
    </lineage>
</organism>
<evidence type="ECO:0008006" key="5">
    <source>
        <dbReference type="Google" id="ProtNLM"/>
    </source>
</evidence>
<dbReference type="PANTHER" id="PTHR44252:SF3">
    <property type="entry name" value="D-ERYTHRULOSE REDUCTASE-RELATED"/>
    <property type="match status" value="1"/>
</dbReference>
<dbReference type="PRINTS" id="PR00080">
    <property type="entry name" value="SDRFAMILY"/>
</dbReference>
<feature type="region of interest" description="Disordered" evidence="3">
    <location>
        <begin position="85"/>
        <end position="109"/>
    </location>
</feature>
<proteinExistence type="inferred from homology"/>
<comment type="similarity">
    <text evidence="1">Belongs to the short-chain dehydrogenases/reductases (SDR) family.</text>
</comment>
<evidence type="ECO:0000313" key="4">
    <source>
        <dbReference type="EMBL" id="CAD7200365.1"/>
    </source>
</evidence>
<dbReference type="Pfam" id="PF13561">
    <property type="entry name" value="adh_short_C2"/>
    <property type="match status" value="1"/>
</dbReference>
<protein>
    <recommendedName>
        <fullName evidence="5">L-xylulose reductase</fullName>
    </recommendedName>
</protein>
<dbReference type="PANTHER" id="PTHR44252">
    <property type="entry name" value="D-ERYTHRULOSE REDUCTASE"/>
    <property type="match status" value="1"/>
</dbReference>
<dbReference type="AlphaFoldDB" id="A0A7R8VKR2"/>
<evidence type="ECO:0000256" key="2">
    <source>
        <dbReference type="ARBA" id="ARBA00022857"/>
    </source>
</evidence>
<feature type="compositionally biased region" description="Basic residues" evidence="3">
    <location>
        <begin position="87"/>
        <end position="96"/>
    </location>
</feature>
<dbReference type="InterPro" id="IPR051737">
    <property type="entry name" value="L-xylulose/Carbonyl_redctase"/>
</dbReference>
<dbReference type="GO" id="GO:0006006">
    <property type="term" value="P:glucose metabolic process"/>
    <property type="evidence" value="ECO:0007669"/>
    <property type="project" value="TreeGrafter"/>
</dbReference>
<reference evidence="4" key="1">
    <citation type="submission" date="2020-11" db="EMBL/GenBank/DDBJ databases">
        <authorList>
            <person name="Tran Van P."/>
        </authorList>
    </citation>
    <scope>NUCLEOTIDE SEQUENCE</scope>
</reference>
<dbReference type="Gene3D" id="3.40.50.720">
    <property type="entry name" value="NAD(P)-binding Rossmann-like Domain"/>
    <property type="match status" value="1"/>
</dbReference>
<dbReference type="SUPFAM" id="SSF51735">
    <property type="entry name" value="NAD(P)-binding Rossmann-fold domains"/>
    <property type="match status" value="1"/>
</dbReference>
<evidence type="ECO:0000256" key="1">
    <source>
        <dbReference type="ARBA" id="ARBA00006484"/>
    </source>
</evidence>
<dbReference type="InterPro" id="IPR036291">
    <property type="entry name" value="NAD(P)-bd_dom_sf"/>
</dbReference>
<sequence>MTSIQLCSISVCTPSRTLSASWKLSMLLSDPSSLNSSSCSSSSSSPSLALTCLTSMSTLISSCIRMSSIINPTVMSTGRRNREFHARVNRNSKPFRKPPPSPSNEEIGERPASGLRIIVRSVCSCTLVRFQKLPSAPEFESISLPSAVWSHMSATTKAGQTTSKGYCVLVFFPPNSGTGIGRDLVKRLLKYGAEVVAISRTKKHLDSLEEEVKTTKLKTINADLSDWNMARRAAQEAGPIDCLVNNAATAILEPFFDIKPESIDDSFNLNVKSIINVSQVIAKGMVDRKNGGSIVNAALADHTVYCGTKGAVDMLTRTMALELGPHNIRVNSVNPTVVMTAMGKLGWSTAEKADPMLAKIPLGRFAEVHEVVDAIVFLLSDKASMVSGISLPVDGGFLAC</sequence>
<gene>
    <name evidence="4" type="ORF">TDIB3V08_LOCUS6586</name>
</gene>
<dbReference type="PRINTS" id="PR00081">
    <property type="entry name" value="GDHRDH"/>
</dbReference>
<dbReference type="GO" id="GO:0004090">
    <property type="term" value="F:carbonyl reductase (NADPH) activity"/>
    <property type="evidence" value="ECO:0007669"/>
    <property type="project" value="TreeGrafter"/>
</dbReference>
<dbReference type="GO" id="GO:0050038">
    <property type="term" value="F:L-xylulose reductase (NADPH) activity"/>
    <property type="evidence" value="ECO:0007669"/>
    <property type="project" value="TreeGrafter"/>
</dbReference>
<dbReference type="InterPro" id="IPR002347">
    <property type="entry name" value="SDR_fam"/>
</dbReference>
<keyword evidence="2" id="KW-0521">NADP</keyword>
<dbReference type="GO" id="GO:0005997">
    <property type="term" value="P:xylulose metabolic process"/>
    <property type="evidence" value="ECO:0007669"/>
    <property type="project" value="TreeGrafter"/>
</dbReference>
<evidence type="ECO:0000256" key="3">
    <source>
        <dbReference type="SAM" id="MobiDB-lite"/>
    </source>
</evidence>